<comment type="caution">
    <text evidence="3">The sequence shown here is derived from an EMBL/GenBank/DDBJ whole genome shotgun (WGS) entry which is preliminary data.</text>
</comment>
<sequence>MDDVYYSKKCSYHFCWVCLLEWNTQTHNSFYTCGNAAKSVDKTKIQMEEPTADYLRAYQEALNLRAKVREERENLASLQKMQKRRIKSLQINIPFFFFFFFFGNEALQHEHASIFLETKYFDKPHRLKTLLKHVRNEEKRQIELSGLQDDVPEYVNMEFIQSVVHRMVQAHLLISRGYKFLYYYDMSQHHVVSNALSSLESVIFKLDVMFTEPTTYLPARAIRWKWYDLGFYIELGQRNTKKKPDTFLLGRPVYRSLCTFSFFFVVSGSINKKKNILMGSIKVLLLVFLISSVRRSPQTKNGVMFSNKKKRSLSKISRGNASGENESDNGNLQEFMKKHKIINAENTAKALQTIGVTLEHLMEWREKDIELTFITKKWHDIT</sequence>
<dbReference type="Proteomes" id="UP000023152">
    <property type="component" value="Unassembled WGS sequence"/>
</dbReference>
<evidence type="ECO:0000256" key="2">
    <source>
        <dbReference type="SAM" id="Phobius"/>
    </source>
</evidence>
<keyword evidence="2" id="KW-0812">Transmembrane</keyword>
<evidence type="ECO:0000256" key="1">
    <source>
        <dbReference type="SAM" id="MobiDB-lite"/>
    </source>
</evidence>
<keyword evidence="2" id="KW-0472">Membrane</keyword>
<keyword evidence="4" id="KW-1185">Reference proteome</keyword>
<feature type="transmembrane region" description="Helical" evidence="2">
    <location>
        <begin position="276"/>
        <end position="293"/>
    </location>
</feature>
<accession>X6MK57</accession>
<gene>
    <name evidence="3" type="ORF">RFI_23115</name>
</gene>
<evidence type="ECO:0000313" key="3">
    <source>
        <dbReference type="EMBL" id="ETO14254.1"/>
    </source>
</evidence>
<dbReference type="EMBL" id="ASPP01020140">
    <property type="protein sequence ID" value="ETO14254.1"/>
    <property type="molecule type" value="Genomic_DNA"/>
</dbReference>
<protein>
    <submittedName>
        <fullName evidence="3">Uncharacterized protein</fullName>
    </submittedName>
</protein>
<dbReference type="Gene3D" id="1.20.120.1750">
    <property type="match status" value="1"/>
</dbReference>
<feature type="region of interest" description="Disordered" evidence="1">
    <location>
        <begin position="304"/>
        <end position="330"/>
    </location>
</feature>
<evidence type="ECO:0000313" key="4">
    <source>
        <dbReference type="Proteomes" id="UP000023152"/>
    </source>
</evidence>
<feature type="transmembrane region" description="Helical" evidence="2">
    <location>
        <begin position="252"/>
        <end position="270"/>
    </location>
</feature>
<proteinExistence type="predicted"/>
<feature type="compositionally biased region" description="Polar residues" evidence="1">
    <location>
        <begin position="314"/>
        <end position="330"/>
    </location>
</feature>
<organism evidence="3 4">
    <name type="scientific">Reticulomyxa filosa</name>
    <dbReference type="NCBI Taxonomy" id="46433"/>
    <lineage>
        <taxon>Eukaryota</taxon>
        <taxon>Sar</taxon>
        <taxon>Rhizaria</taxon>
        <taxon>Retaria</taxon>
        <taxon>Foraminifera</taxon>
        <taxon>Monothalamids</taxon>
        <taxon>Reticulomyxidae</taxon>
        <taxon>Reticulomyxa</taxon>
    </lineage>
</organism>
<name>X6MK57_RETFI</name>
<keyword evidence="2" id="KW-1133">Transmembrane helix</keyword>
<dbReference type="AlphaFoldDB" id="X6MK57"/>
<reference evidence="3 4" key="1">
    <citation type="journal article" date="2013" name="Curr. Biol.">
        <title>The Genome of the Foraminiferan Reticulomyxa filosa.</title>
        <authorList>
            <person name="Glockner G."/>
            <person name="Hulsmann N."/>
            <person name="Schleicher M."/>
            <person name="Noegel A.A."/>
            <person name="Eichinger L."/>
            <person name="Gallinger C."/>
            <person name="Pawlowski J."/>
            <person name="Sierra R."/>
            <person name="Euteneuer U."/>
            <person name="Pillet L."/>
            <person name="Moustafa A."/>
            <person name="Platzer M."/>
            <person name="Groth M."/>
            <person name="Szafranski K."/>
            <person name="Schliwa M."/>
        </authorList>
    </citation>
    <scope>NUCLEOTIDE SEQUENCE [LARGE SCALE GENOMIC DNA]</scope>
</reference>